<comment type="caution">
    <text evidence="1">The sequence shown here is derived from an EMBL/GenBank/DDBJ whole genome shotgun (WGS) entry which is preliminary data.</text>
</comment>
<dbReference type="InterPro" id="IPR037110">
    <property type="entry name" value="Betagal_dom2_sf"/>
</dbReference>
<reference evidence="1" key="1">
    <citation type="journal article" date="2014" name="Front. Microbiol.">
        <title>High frequency of phylogenetically diverse reductive dehalogenase-homologous genes in deep subseafloor sedimentary metagenomes.</title>
        <authorList>
            <person name="Kawai M."/>
            <person name="Futagami T."/>
            <person name="Toyoda A."/>
            <person name="Takaki Y."/>
            <person name="Nishi S."/>
            <person name="Hori S."/>
            <person name="Arai W."/>
            <person name="Tsubouchi T."/>
            <person name="Morono Y."/>
            <person name="Uchiyama I."/>
            <person name="Ito T."/>
            <person name="Fujiyama A."/>
            <person name="Inagaki F."/>
            <person name="Takami H."/>
        </authorList>
    </citation>
    <scope>NUCLEOTIDE SEQUENCE</scope>
    <source>
        <strain evidence="1">Expedition CK06-06</strain>
    </source>
</reference>
<proteinExistence type="predicted"/>
<dbReference type="EMBL" id="BARV01021519">
    <property type="protein sequence ID" value="GAI24575.1"/>
    <property type="molecule type" value="Genomic_DNA"/>
</dbReference>
<sequence>ATLPIMDLSYWKKTLLLDGLGIEISGKTKENLVKVKGKEILVRGETTIFRVSERSDAIVARTLEGKPCGLLKRKGKGRALILGFGISHVFDYHIDLIKDFASQMGIKPSIAVKLGEVMATVRSTVRAVNNSKYGFLFLNNYKDEPEHVKISLRIPGERRITSLPERGLIYVPQRSASVLPLNVPLSEKIKIKWSTVEILEYKVGKPVTLLMQGAGERDAEIVLSCKRAKIVRIDGKKNPFNYVGGLLKIHFKPSGKQQKLSIQL</sequence>
<feature type="non-terminal residue" evidence="1">
    <location>
        <position position="1"/>
    </location>
</feature>
<dbReference type="Gene3D" id="2.102.20.10">
    <property type="entry name" value="Beta-galactosidase, domain 2"/>
    <property type="match status" value="1"/>
</dbReference>
<evidence type="ECO:0000313" key="1">
    <source>
        <dbReference type="EMBL" id="GAI24575.1"/>
    </source>
</evidence>
<accession>X1NCQ0</accession>
<organism evidence="1">
    <name type="scientific">marine sediment metagenome</name>
    <dbReference type="NCBI Taxonomy" id="412755"/>
    <lineage>
        <taxon>unclassified sequences</taxon>
        <taxon>metagenomes</taxon>
        <taxon>ecological metagenomes</taxon>
    </lineage>
</organism>
<name>X1NCQ0_9ZZZZ</name>
<dbReference type="AlphaFoldDB" id="X1NCQ0"/>
<gene>
    <name evidence="1" type="ORF">S06H3_35635</name>
</gene>
<protein>
    <submittedName>
        <fullName evidence="1">Uncharacterized protein</fullName>
    </submittedName>
</protein>